<accession>A0A9P8CZ00</accession>
<gene>
    <name evidence="9" type="ORF">KVV02_004010</name>
</gene>
<dbReference type="InterPro" id="IPR045130">
    <property type="entry name" value="OFUT2-like"/>
</dbReference>
<evidence type="ECO:0000313" key="9">
    <source>
        <dbReference type="EMBL" id="KAG9324084.1"/>
    </source>
</evidence>
<dbReference type="InterPro" id="IPR019378">
    <property type="entry name" value="GDP-Fuc_O-FucTrfase"/>
</dbReference>
<keyword evidence="4" id="KW-0256">Endoplasmic reticulum</keyword>
<comment type="similarity">
    <text evidence="7">Belongs to the glycosyltransferase 68 family.</text>
</comment>
<dbReference type="Pfam" id="PF10250">
    <property type="entry name" value="O-FucT"/>
    <property type="match status" value="1"/>
</dbReference>
<keyword evidence="5" id="KW-0294">Fucose metabolism</keyword>
<comment type="pathway">
    <text evidence="2">Protein modification; protein glycosylation.</text>
</comment>
<evidence type="ECO:0000256" key="4">
    <source>
        <dbReference type="ARBA" id="ARBA00022824"/>
    </source>
</evidence>
<evidence type="ECO:0000256" key="2">
    <source>
        <dbReference type="ARBA" id="ARBA00004922"/>
    </source>
</evidence>
<dbReference type="PANTHER" id="PTHR13398">
    <property type="entry name" value="GDP-FUCOSE PROTEIN O-FUCOSYLTRANSFERASE 2"/>
    <property type="match status" value="1"/>
</dbReference>
<keyword evidence="3" id="KW-0808">Transferase</keyword>
<evidence type="ECO:0000256" key="7">
    <source>
        <dbReference type="ARBA" id="ARBA00025803"/>
    </source>
</evidence>
<proteinExistence type="inferred from homology"/>
<dbReference type="GO" id="GO:0046922">
    <property type="term" value="F:peptide-O-fucosyltransferase activity"/>
    <property type="evidence" value="ECO:0007669"/>
    <property type="project" value="InterPro"/>
</dbReference>
<organism evidence="9 10">
    <name type="scientific">Mortierella alpina</name>
    <name type="common">Oleaginous fungus</name>
    <name type="synonym">Mortierella renispora</name>
    <dbReference type="NCBI Taxonomy" id="64518"/>
    <lineage>
        <taxon>Eukaryota</taxon>
        <taxon>Fungi</taxon>
        <taxon>Fungi incertae sedis</taxon>
        <taxon>Mucoromycota</taxon>
        <taxon>Mortierellomycotina</taxon>
        <taxon>Mortierellomycetes</taxon>
        <taxon>Mortierellales</taxon>
        <taxon>Mortierellaceae</taxon>
        <taxon>Mortierella</taxon>
    </lineage>
</organism>
<dbReference type="GO" id="GO:0005783">
    <property type="term" value="C:endoplasmic reticulum"/>
    <property type="evidence" value="ECO:0007669"/>
    <property type="project" value="UniProtKB-SubCell"/>
</dbReference>
<dbReference type="CDD" id="cd11296">
    <property type="entry name" value="O-FucT_like"/>
    <property type="match status" value="1"/>
</dbReference>
<dbReference type="Gene3D" id="3.40.50.11340">
    <property type="match status" value="1"/>
</dbReference>
<protein>
    <recommendedName>
        <fullName evidence="8">GDP-fucose protein O-fucosyltransferase 2</fullName>
    </recommendedName>
</protein>
<dbReference type="Gene3D" id="3.40.50.11350">
    <property type="match status" value="1"/>
</dbReference>
<dbReference type="Proteomes" id="UP000717515">
    <property type="component" value="Unassembled WGS sequence"/>
</dbReference>
<evidence type="ECO:0000256" key="8">
    <source>
        <dbReference type="ARBA" id="ARBA00026232"/>
    </source>
</evidence>
<evidence type="ECO:0000256" key="5">
    <source>
        <dbReference type="ARBA" id="ARBA00023253"/>
    </source>
</evidence>
<comment type="caution">
    <text evidence="9">The sequence shown here is derived from an EMBL/GenBank/DDBJ whole genome shotgun (WGS) entry which is preliminary data.</text>
</comment>
<keyword evidence="6" id="KW-0119">Carbohydrate metabolism</keyword>
<evidence type="ECO:0000256" key="6">
    <source>
        <dbReference type="ARBA" id="ARBA00023277"/>
    </source>
</evidence>
<evidence type="ECO:0000256" key="3">
    <source>
        <dbReference type="ARBA" id="ARBA00022679"/>
    </source>
</evidence>
<name>A0A9P8CZ00_MORAP</name>
<evidence type="ECO:0000313" key="10">
    <source>
        <dbReference type="Proteomes" id="UP000717515"/>
    </source>
</evidence>
<dbReference type="AlphaFoldDB" id="A0A9P8CZ00"/>
<sequence length="372" mass="43252">MSTDTGQAFEDSFVENDGTRYLTYLPFAGISNQFYGMIRSMEVARALNRTLIIPPVTTSIHDKSGQNQPWSRFLDLDRFMDLQQIKVIELHQLRNQHRAEHEQLQCHITCGFGSRRGVDHTAQKFLDQWKFNLTTTLFLDDDDDDKKLETIVSGLLEKPLRDRKFVCISNGFRITMDGRKEWSHFGQHLHFTEELEAFVKQILEKILHDDDDNKDDGARMVVDYSMKGRTPHHHRYIVVHARRGDFLSYCSNRFTDKQLEQCQPSTEALSARVSREQARLNPTLDASKNLPVLVTTNELREEELQHFTDLGWRLLDHDKLRTLEAFGVFGPMMADQVLLAHAEVLISSRFSTFSRIGAQRQRDWHGHAVEYM</sequence>
<dbReference type="GO" id="GO:0006004">
    <property type="term" value="P:fucose metabolic process"/>
    <property type="evidence" value="ECO:0007669"/>
    <property type="project" value="UniProtKB-KW"/>
</dbReference>
<evidence type="ECO:0000256" key="1">
    <source>
        <dbReference type="ARBA" id="ARBA00004240"/>
    </source>
</evidence>
<dbReference type="PANTHER" id="PTHR13398:SF0">
    <property type="entry name" value="GDP-FUCOSE PROTEIN O-FUCOSYLTRANSFERASE 2"/>
    <property type="match status" value="1"/>
</dbReference>
<comment type="subcellular location">
    <subcellularLocation>
        <location evidence="1">Endoplasmic reticulum</location>
    </subcellularLocation>
</comment>
<dbReference type="EMBL" id="JAIFTL010000078">
    <property type="protein sequence ID" value="KAG9324084.1"/>
    <property type="molecule type" value="Genomic_DNA"/>
</dbReference>
<reference evidence="9" key="1">
    <citation type="submission" date="2021-07" db="EMBL/GenBank/DDBJ databases">
        <title>Draft genome of Mortierella alpina, strain LL118, isolated from an aspen leaf litter sample.</title>
        <authorList>
            <person name="Yang S."/>
            <person name="Vinatzer B.A."/>
        </authorList>
    </citation>
    <scope>NUCLEOTIDE SEQUENCE</scope>
    <source>
        <strain evidence="9">LL118</strain>
    </source>
</reference>